<sequence length="316" mass="34779">MFLWWLQHIFCLLNYRIDSLSFCRYAVVTGGNKGIGLEICRQLASQGLLVIMTARDEKRGIEALENLKKSGINPDDLVFHQLDVTDSNSVASLADFIKAKFGKLDILVNNAAINGVILNPDALAATLAGTPGVEDNLGQFSQQTYELAEECIRTNYYGAKRTIEVLLPLLQLSDSPRIVNVSSSLGKLKLIPSERIRKILGDIDNLAEEKINQILNDFLRDFKDGLFVSKGWPPHYSAYIMSKAALNALTRILAKKYPSIIINAICPGFVKTDMTGNKGFLSVEEGGASPTKLALMPPGSPSGLFYVRFEVSSFDE</sequence>
<keyword evidence="3 5" id="KW-0560">Oxidoreductase</keyword>
<dbReference type="FunFam" id="3.40.50.720:FF:000312">
    <property type="entry name" value="(+)-neomenthol dehydrogenase"/>
    <property type="match status" value="1"/>
</dbReference>
<dbReference type="PANTHER" id="PTHR43490">
    <property type="entry name" value="(+)-NEOMENTHOL DEHYDROGENASE"/>
    <property type="match status" value="1"/>
</dbReference>
<proteinExistence type="inferred from homology"/>
<dbReference type="EC" id="1.1.1.-" evidence="5"/>
<dbReference type="InterPro" id="IPR036291">
    <property type="entry name" value="NAD(P)-bd_dom_sf"/>
</dbReference>
<protein>
    <recommendedName>
        <fullName evidence="5">Short-chain dehydrogenase/reductase</fullName>
        <ecNumber evidence="5">1.1.1.-</ecNumber>
    </recommendedName>
</protein>
<dbReference type="Pfam" id="PF00106">
    <property type="entry name" value="adh_short"/>
    <property type="match status" value="1"/>
</dbReference>
<dbReference type="CDD" id="cd05324">
    <property type="entry name" value="carb_red_PTCR-like_SDR_c"/>
    <property type="match status" value="1"/>
</dbReference>
<dbReference type="GO" id="GO:0016020">
    <property type="term" value="C:membrane"/>
    <property type="evidence" value="ECO:0007669"/>
    <property type="project" value="TreeGrafter"/>
</dbReference>
<feature type="chain" id="PRO_5028289282" description="Short-chain dehydrogenase/reductase" evidence="6">
    <location>
        <begin position="20"/>
        <end position="316"/>
    </location>
</feature>
<reference evidence="7" key="2">
    <citation type="submission" date="2020-07" db="EMBL/GenBank/DDBJ databases">
        <authorList>
            <person name="Vera ALvarez R."/>
            <person name="Arias-Moreno D.M."/>
            <person name="Jimenez-Jacinto V."/>
            <person name="Jimenez-Bremont J.F."/>
            <person name="Swaminathan K."/>
            <person name="Moose S.P."/>
            <person name="Guerrero-Gonzalez M.L."/>
            <person name="Marino-Ramirez L."/>
            <person name="Landsman D."/>
            <person name="Rodriguez-Kessler M."/>
            <person name="Delgado-Sanchez P."/>
        </authorList>
    </citation>
    <scope>NUCLEOTIDE SEQUENCE</scope>
    <source>
        <tissue evidence="7">Cladode</tissue>
    </source>
</reference>
<dbReference type="Pfam" id="PF13561">
    <property type="entry name" value="adh_short_C2"/>
    <property type="match status" value="1"/>
</dbReference>
<evidence type="ECO:0000256" key="3">
    <source>
        <dbReference type="ARBA" id="ARBA00023002"/>
    </source>
</evidence>
<feature type="signal peptide" evidence="6">
    <location>
        <begin position="1"/>
        <end position="19"/>
    </location>
</feature>
<evidence type="ECO:0000256" key="5">
    <source>
        <dbReference type="RuleBase" id="RU369024"/>
    </source>
</evidence>
<evidence type="ECO:0000256" key="6">
    <source>
        <dbReference type="SAM" id="SignalP"/>
    </source>
</evidence>
<dbReference type="PRINTS" id="PR00080">
    <property type="entry name" value="SDRFAMILY"/>
</dbReference>
<dbReference type="InterPro" id="IPR002347">
    <property type="entry name" value="SDR_fam"/>
</dbReference>
<dbReference type="GO" id="GO:0016616">
    <property type="term" value="F:oxidoreductase activity, acting on the CH-OH group of donors, NAD or NADP as acceptor"/>
    <property type="evidence" value="ECO:0007669"/>
    <property type="project" value="InterPro"/>
</dbReference>
<dbReference type="SUPFAM" id="SSF51735">
    <property type="entry name" value="NAD(P)-binding Rossmann-fold domains"/>
    <property type="match status" value="1"/>
</dbReference>
<dbReference type="AlphaFoldDB" id="A0A7C9CYM6"/>
<evidence type="ECO:0000313" key="7">
    <source>
        <dbReference type="EMBL" id="MBA4628847.1"/>
    </source>
</evidence>
<organism evidence="7">
    <name type="scientific">Opuntia streptacantha</name>
    <name type="common">Prickly pear cactus</name>
    <name type="synonym">Opuntia cardona</name>
    <dbReference type="NCBI Taxonomy" id="393608"/>
    <lineage>
        <taxon>Eukaryota</taxon>
        <taxon>Viridiplantae</taxon>
        <taxon>Streptophyta</taxon>
        <taxon>Embryophyta</taxon>
        <taxon>Tracheophyta</taxon>
        <taxon>Spermatophyta</taxon>
        <taxon>Magnoliopsida</taxon>
        <taxon>eudicotyledons</taxon>
        <taxon>Gunneridae</taxon>
        <taxon>Pentapetalae</taxon>
        <taxon>Caryophyllales</taxon>
        <taxon>Cactineae</taxon>
        <taxon>Cactaceae</taxon>
        <taxon>Opuntioideae</taxon>
        <taxon>Opuntia</taxon>
    </lineage>
</organism>
<comment type="similarity">
    <text evidence="1 4">Belongs to the short-chain dehydrogenases/reductases (SDR) family.</text>
</comment>
<evidence type="ECO:0000256" key="4">
    <source>
        <dbReference type="RuleBase" id="RU000363"/>
    </source>
</evidence>
<dbReference type="InterPro" id="IPR045313">
    <property type="entry name" value="CBR1-like"/>
</dbReference>
<dbReference type="EMBL" id="GISG01067427">
    <property type="protein sequence ID" value="MBA4628847.1"/>
    <property type="molecule type" value="Transcribed_RNA"/>
</dbReference>
<name>A0A7C9CYM6_OPUST</name>
<accession>A0A7C9CYM6</accession>
<evidence type="ECO:0000256" key="1">
    <source>
        <dbReference type="ARBA" id="ARBA00006484"/>
    </source>
</evidence>
<keyword evidence="2 5" id="KW-0521">NADP</keyword>
<evidence type="ECO:0000256" key="2">
    <source>
        <dbReference type="ARBA" id="ARBA00022857"/>
    </source>
</evidence>
<dbReference type="PANTHER" id="PTHR43490:SF98">
    <property type="entry name" value="OS02G0640600 PROTEIN"/>
    <property type="match status" value="1"/>
</dbReference>
<reference evidence="7" key="1">
    <citation type="journal article" date="2013" name="J. Plant Res.">
        <title>Effect of fungi and light on seed germination of three Opuntia species from semiarid lands of central Mexico.</title>
        <authorList>
            <person name="Delgado-Sanchez P."/>
            <person name="Jimenez-Bremont J.F."/>
            <person name="Guerrero-Gonzalez Mde L."/>
            <person name="Flores J."/>
        </authorList>
    </citation>
    <scope>NUCLEOTIDE SEQUENCE</scope>
    <source>
        <tissue evidence="7">Cladode</tissue>
    </source>
</reference>
<dbReference type="Gene3D" id="3.40.50.720">
    <property type="entry name" value="NAD(P)-binding Rossmann-like Domain"/>
    <property type="match status" value="1"/>
</dbReference>
<keyword evidence="6" id="KW-0732">Signal</keyword>
<dbReference type="PRINTS" id="PR00081">
    <property type="entry name" value="GDHRDH"/>
</dbReference>